<dbReference type="PANTHER" id="PTHR46491">
    <property type="entry name" value="CDGSH IRON SULFUR DOMAIN PROTEIN HOMOLOG"/>
    <property type="match status" value="1"/>
</dbReference>
<evidence type="ECO:0000313" key="8">
    <source>
        <dbReference type="Proteomes" id="UP001458880"/>
    </source>
</evidence>
<keyword evidence="3" id="KW-0408">Iron</keyword>
<dbReference type="EMBL" id="JASPKY010000009">
    <property type="protein sequence ID" value="KAK9754225.1"/>
    <property type="molecule type" value="Genomic_DNA"/>
</dbReference>
<feature type="domain" description="Iron-binding zinc finger CDGSH type" evidence="6">
    <location>
        <begin position="99"/>
        <end position="134"/>
    </location>
</feature>
<keyword evidence="8" id="KW-1185">Reference proteome</keyword>
<keyword evidence="4" id="KW-0411">Iron-sulfur</keyword>
<dbReference type="InterPro" id="IPR018967">
    <property type="entry name" value="FeS-contain_CDGSH-typ"/>
</dbReference>
<evidence type="ECO:0000259" key="6">
    <source>
        <dbReference type="SMART" id="SM00704"/>
    </source>
</evidence>
<dbReference type="AlphaFoldDB" id="A0AAW1N2R3"/>
<organism evidence="7 8">
    <name type="scientific">Popillia japonica</name>
    <name type="common">Japanese beetle</name>
    <dbReference type="NCBI Taxonomy" id="7064"/>
    <lineage>
        <taxon>Eukaryota</taxon>
        <taxon>Metazoa</taxon>
        <taxon>Ecdysozoa</taxon>
        <taxon>Arthropoda</taxon>
        <taxon>Hexapoda</taxon>
        <taxon>Insecta</taxon>
        <taxon>Pterygota</taxon>
        <taxon>Neoptera</taxon>
        <taxon>Endopterygota</taxon>
        <taxon>Coleoptera</taxon>
        <taxon>Polyphaga</taxon>
        <taxon>Scarabaeiformia</taxon>
        <taxon>Scarabaeidae</taxon>
        <taxon>Rutelinae</taxon>
        <taxon>Popillia</taxon>
    </lineage>
</organism>
<dbReference type="InterPro" id="IPR042216">
    <property type="entry name" value="MitoNEET_CISD"/>
</dbReference>
<sequence length="142" mass="16210">MAINLGSRKINPNLILNRYIIGKATYSSNKSGEIPQNSIKNLISADAQKENGVIYDKKPFKIALEAGKRYSWCLCGRSKNQPFCDGTHKNQQLRIKLKPIRFEVDKSKDYWLCNCKHTNNRPFCDGTHKLPLVQEGTSIIRN</sequence>
<dbReference type="GO" id="GO:0046872">
    <property type="term" value="F:metal ion binding"/>
    <property type="evidence" value="ECO:0007669"/>
    <property type="project" value="UniProtKB-KW"/>
</dbReference>
<dbReference type="Pfam" id="PF09360">
    <property type="entry name" value="zf-CDGSH"/>
    <property type="match status" value="2"/>
</dbReference>
<comment type="cofactor">
    <cofactor evidence="5">
        <name>[2Fe-2S] cluster</name>
        <dbReference type="ChEBI" id="CHEBI:190135"/>
    </cofactor>
</comment>
<protein>
    <submittedName>
        <fullName evidence="7">Iron-binding zinc finger CDGSH type</fullName>
    </submittedName>
</protein>
<dbReference type="SMART" id="SM00704">
    <property type="entry name" value="ZnF_CDGSH"/>
    <property type="match status" value="2"/>
</dbReference>
<feature type="domain" description="Iron-binding zinc finger CDGSH type" evidence="6">
    <location>
        <begin position="57"/>
        <end position="94"/>
    </location>
</feature>
<proteinExistence type="predicted"/>
<evidence type="ECO:0000313" key="7">
    <source>
        <dbReference type="EMBL" id="KAK9754225.1"/>
    </source>
</evidence>
<comment type="caution">
    <text evidence="7">The sequence shown here is derived from an EMBL/GenBank/DDBJ whole genome shotgun (WGS) entry which is preliminary data.</text>
</comment>
<reference evidence="7 8" key="1">
    <citation type="journal article" date="2024" name="BMC Genomics">
        <title>De novo assembly and annotation of Popillia japonica's genome with initial clues to its potential as an invasive pest.</title>
        <authorList>
            <person name="Cucini C."/>
            <person name="Boschi S."/>
            <person name="Funari R."/>
            <person name="Cardaioli E."/>
            <person name="Iannotti N."/>
            <person name="Marturano G."/>
            <person name="Paoli F."/>
            <person name="Bruttini M."/>
            <person name="Carapelli A."/>
            <person name="Frati F."/>
            <person name="Nardi F."/>
        </authorList>
    </citation>
    <scope>NUCLEOTIDE SEQUENCE [LARGE SCALE GENOMIC DNA]</scope>
    <source>
        <strain evidence="7">DMR45628</strain>
    </source>
</reference>
<dbReference type="Proteomes" id="UP001458880">
    <property type="component" value="Unassembled WGS sequence"/>
</dbReference>
<dbReference type="GO" id="GO:0005739">
    <property type="term" value="C:mitochondrion"/>
    <property type="evidence" value="ECO:0007669"/>
    <property type="project" value="TreeGrafter"/>
</dbReference>
<dbReference type="PANTHER" id="PTHR46491:SF3">
    <property type="entry name" value="CDGSH IRON-SULFUR DOMAIN-CONTAINING PROTEIN 3, MITOCHONDRIAL"/>
    <property type="match status" value="1"/>
</dbReference>
<evidence type="ECO:0000256" key="3">
    <source>
        <dbReference type="ARBA" id="ARBA00023004"/>
    </source>
</evidence>
<evidence type="ECO:0000256" key="1">
    <source>
        <dbReference type="ARBA" id="ARBA00022714"/>
    </source>
</evidence>
<keyword evidence="1" id="KW-0001">2Fe-2S</keyword>
<dbReference type="GO" id="GO:0051537">
    <property type="term" value="F:2 iron, 2 sulfur cluster binding"/>
    <property type="evidence" value="ECO:0007669"/>
    <property type="project" value="UniProtKB-KW"/>
</dbReference>
<name>A0AAW1N2R3_POPJA</name>
<evidence type="ECO:0000256" key="2">
    <source>
        <dbReference type="ARBA" id="ARBA00022723"/>
    </source>
</evidence>
<dbReference type="InterPro" id="IPR052950">
    <property type="entry name" value="CISD"/>
</dbReference>
<evidence type="ECO:0000256" key="5">
    <source>
        <dbReference type="ARBA" id="ARBA00034078"/>
    </source>
</evidence>
<keyword evidence="2" id="KW-0479">Metal-binding</keyword>
<gene>
    <name evidence="7" type="ORF">QE152_g1481</name>
</gene>
<evidence type="ECO:0000256" key="4">
    <source>
        <dbReference type="ARBA" id="ARBA00023014"/>
    </source>
</evidence>
<accession>A0AAW1N2R3</accession>
<dbReference type="Gene3D" id="3.40.5.90">
    <property type="entry name" value="CDGSH iron-sulfur domain, mitoNEET-type"/>
    <property type="match status" value="2"/>
</dbReference>